<name>A0ABV0RQA3_9TELE</name>
<dbReference type="Proteomes" id="UP001434883">
    <property type="component" value="Unassembled WGS sequence"/>
</dbReference>
<gene>
    <name evidence="2" type="ORF">XENOCAPTIV_011976</name>
</gene>
<feature type="region of interest" description="Disordered" evidence="1">
    <location>
        <begin position="29"/>
        <end position="49"/>
    </location>
</feature>
<sequence>MSETQVDPEQACRLPSSGVQCLDEWVRTHQQRGQSGHHGVQQDGRDGAAVLRPQVRLGVRRVVAEEALHMHGEGVRVLEVVGQHDGPGHDHQLEV</sequence>
<evidence type="ECO:0000313" key="3">
    <source>
        <dbReference type="Proteomes" id="UP001434883"/>
    </source>
</evidence>
<evidence type="ECO:0000313" key="2">
    <source>
        <dbReference type="EMBL" id="MEQ2210331.1"/>
    </source>
</evidence>
<protein>
    <submittedName>
        <fullName evidence="2">Uncharacterized protein</fullName>
    </submittedName>
</protein>
<comment type="caution">
    <text evidence="2">The sequence shown here is derived from an EMBL/GenBank/DDBJ whole genome shotgun (WGS) entry which is preliminary data.</text>
</comment>
<evidence type="ECO:0000256" key="1">
    <source>
        <dbReference type="SAM" id="MobiDB-lite"/>
    </source>
</evidence>
<dbReference type="EMBL" id="JAHRIN010052953">
    <property type="protein sequence ID" value="MEQ2210331.1"/>
    <property type="molecule type" value="Genomic_DNA"/>
</dbReference>
<reference evidence="2 3" key="1">
    <citation type="submission" date="2021-06" db="EMBL/GenBank/DDBJ databases">
        <authorList>
            <person name="Palmer J.M."/>
        </authorList>
    </citation>
    <scope>NUCLEOTIDE SEQUENCE [LARGE SCALE GENOMIC DNA]</scope>
    <source>
        <strain evidence="2 3">XC_2019</strain>
        <tissue evidence="2">Muscle</tissue>
    </source>
</reference>
<proteinExistence type="predicted"/>
<organism evidence="2 3">
    <name type="scientific">Xenoophorus captivus</name>
    <dbReference type="NCBI Taxonomy" id="1517983"/>
    <lineage>
        <taxon>Eukaryota</taxon>
        <taxon>Metazoa</taxon>
        <taxon>Chordata</taxon>
        <taxon>Craniata</taxon>
        <taxon>Vertebrata</taxon>
        <taxon>Euteleostomi</taxon>
        <taxon>Actinopterygii</taxon>
        <taxon>Neopterygii</taxon>
        <taxon>Teleostei</taxon>
        <taxon>Neoteleostei</taxon>
        <taxon>Acanthomorphata</taxon>
        <taxon>Ovalentaria</taxon>
        <taxon>Atherinomorphae</taxon>
        <taxon>Cyprinodontiformes</taxon>
        <taxon>Goodeidae</taxon>
        <taxon>Xenoophorus</taxon>
    </lineage>
</organism>
<keyword evidence="3" id="KW-1185">Reference proteome</keyword>
<accession>A0ABV0RQA3</accession>